<accession>A0A106BVW6</accession>
<proteinExistence type="predicted"/>
<name>A0A106BVW6_THIDE</name>
<evidence type="ECO:0000313" key="3">
    <source>
        <dbReference type="Proteomes" id="UP000064243"/>
    </source>
</evidence>
<sequence length="143" mass="15624">MREFELKPSRRLGLFVLGMTALALAAIGVAALPDEVRLALGAAVIALAVQGWRHARFSEVVRVAADGQLQCLDEQGEWDEVEVLGDSFVSTGLIVLRYRTAGRRVRSLTLLPDSAAADDLRRLRVSLRWTRRTRLDTASPGAG</sequence>
<dbReference type="Proteomes" id="UP000064243">
    <property type="component" value="Unassembled WGS sequence"/>
</dbReference>
<gene>
    <name evidence="2" type="ORF">ABW22_01155</name>
</gene>
<organism evidence="2 3">
    <name type="scientific">Thiobacillus denitrificans</name>
    <dbReference type="NCBI Taxonomy" id="36861"/>
    <lineage>
        <taxon>Bacteria</taxon>
        <taxon>Pseudomonadati</taxon>
        <taxon>Pseudomonadota</taxon>
        <taxon>Betaproteobacteria</taxon>
        <taxon>Nitrosomonadales</taxon>
        <taxon>Thiobacillaceae</taxon>
        <taxon>Thiobacillus</taxon>
    </lineage>
</organism>
<evidence type="ECO:0000256" key="1">
    <source>
        <dbReference type="SAM" id="Phobius"/>
    </source>
</evidence>
<dbReference type="Pfam" id="PF07254">
    <property type="entry name" value="Cpta_toxin"/>
    <property type="match status" value="1"/>
</dbReference>
<keyword evidence="3" id="KW-1185">Reference proteome</keyword>
<dbReference type="AlphaFoldDB" id="A0A106BVW6"/>
<keyword evidence="1" id="KW-0472">Membrane</keyword>
<evidence type="ECO:0008006" key="4">
    <source>
        <dbReference type="Google" id="ProtNLM"/>
    </source>
</evidence>
<protein>
    <recommendedName>
        <fullName evidence="4">Toxin CptA</fullName>
    </recommendedName>
</protein>
<feature type="transmembrane region" description="Helical" evidence="1">
    <location>
        <begin position="12"/>
        <end position="32"/>
    </location>
</feature>
<dbReference type="InterPro" id="IPR009883">
    <property type="entry name" value="YgfX"/>
</dbReference>
<keyword evidence="1" id="KW-0812">Transmembrane</keyword>
<dbReference type="EMBL" id="LDUG01000003">
    <property type="protein sequence ID" value="KVW99612.1"/>
    <property type="molecule type" value="Genomic_DNA"/>
</dbReference>
<keyword evidence="1" id="KW-1133">Transmembrane helix</keyword>
<comment type="caution">
    <text evidence="2">The sequence shown here is derived from an EMBL/GenBank/DDBJ whole genome shotgun (WGS) entry which is preliminary data.</text>
</comment>
<reference evidence="2 3" key="1">
    <citation type="journal article" date="2015" name="Appl. Environ. Microbiol.">
        <title>Aerobic and Anaerobic Thiosulfate Oxidation by a Cold-Adapted, Subglacial Chemoautotroph.</title>
        <authorList>
            <person name="Harrold Z.R."/>
            <person name="Skidmore M.L."/>
            <person name="Hamilton T.L."/>
            <person name="Desch L."/>
            <person name="Amada K."/>
            <person name="van Gelder W."/>
            <person name="Glover K."/>
            <person name="Roden E.E."/>
            <person name="Boyd E.S."/>
        </authorList>
    </citation>
    <scope>NUCLEOTIDE SEQUENCE [LARGE SCALE GENOMIC DNA]</scope>
    <source>
        <strain evidence="2 3">RG</strain>
    </source>
</reference>
<evidence type="ECO:0000313" key="2">
    <source>
        <dbReference type="EMBL" id="KVW99612.1"/>
    </source>
</evidence>